<evidence type="ECO:0000313" key="2">
    <source>
        <dbReference type="EMBL" id="KAL0639451.1"/>
    </source>
</evidence>
<feature type="compositionally biased region" description="Basic residues" evidence="1">
    <location>
        <begin position="51"/>
        <end position="66"/>
    </location>
</feature>
<gene>
    <name evidence="2" type="ORF">Q9L58_001479</name>
</gene>
<comment type="caution">
    <text evidence="2">The sequence shown here is derived from an EMBL/GenBank/DDBJ whole genome shotgun (WGS) entry which is preliminary data.</text>
</comment>
<accession>A0ABR3GU48</accession>
<evidence type="ECO:0000313" key="3">
    <source>
        <dbReference type="Proteomes" id="UP001447188"/>
    </source>
</evidence>
<name>A0ABR3GU48_9PEZI</name>
<feature type="region of interest" description="Disordered" evidence="1">
    <location>
        <begin position="46"/>
        <end position="137"/>
    </location>
</feature>
<sequence length="137" mass="15018">MHNHRRKHSSFSSEISNLTIIATCMVHNKGKAKGKLRPAIKILVASTHRMSGIHRKKKLGHKRGRKASTDDDGDSSDDDDSPNDSESSDDSDDTKPETKKTQSKKTSPCIRKPDVSTPKRGAAKPATSSSRRGREIA</sequence>
<proteinExistence type="predicted"/>
<dbReference type="EMBL" id="JBBBZM010000011">
    <property type="protein sequence ID" value="KAL0639451.1"/>
    <property type="molecule type" value="Genomic_DNA"/>
</dbReference>
<evidence type="ECO:0000256" key="1">
    <source>
        <dbReference type="SAM" id="MobiDB-lite"/>
    </source>
</evidence>
<organism evidence="2 3">
    <name type="scientific">Discina gigas</name>
    <dbReference type="NCBI Taxonomy" id="1032678"/>
    <lineage>
        <taxon>Eukaryota</taxon>
        <taxon>Fungi</taxon>
        <taxon>Dikarya</taxon>
        <taxon>Ascomycota</taxon>
        <taxon>Pezizomycotina</taxon>
        <taxon>Pezizomycetes</taxon>
        <taxon>Pezizales</taxon>
        <taxon>Discinaceae</taxon>
        <taxon>Discina</taxon>
    </lineage>
</organism>
<reference evidence="2 3" key="1">
    <citation type="submission" date="2024-02" db="EMBL/GenBank/DDBJ databases">
        <title>Discinaceae phylogenomics.</title>
        <authorList>
            <person name="Dirks A.C."/>
            <person name="James T.Y."/>
        </authorList>
    </citation>
    <scope>NUCLEOTIDE SEQUENCE [LARGE SCALE GENOMIC DNA]</scope>
    <source>
        <strain evidence="2 3">ACD0624</strain>
    </source>
</reference>
<dbReference type="Proteomes" id="UP001447188">
    <property type="component" value="Unassembled WGS sequence"/>
</dbReference>
<protein>
    <submittedName>
        <fullName evidence="2">Uncharacterized protein</fullName>
    </submittedName>
</protein>
<feature type="compositionally biased region" description="Acidic residues" evidence="1">
    <location>
        <begin position="70"/>
        <end position="92"/>
    </location>
</feature>
<keyword evidence="3" id="KW-1185">Reference proteome</keyword>